<keyword evidence="5" id="KW-0547">Nucleotide-binding</keyword>
<dbReference type="FunFam" id="3.40.50.300:FF:000622">
    <property type="entry name" value="ATP-binding cassette sub-family G member 2"/>
    <property type="match status" value="1"/>
</dbReference>
<feature type="transmembrane region" description="Helical" evidence="9">
    <location>
        <begin position="541"/>
        <end position="563"/>
    </location>
</feature>
<dbReference type="GO" id="GO:0016324">
    <property type="term" value="C:apical plasma membrane"/>
    <property type="evidence" value="ECO:0007669"/>
    <property type="project" value="UniProtKB-ARBA"/>
</dbReference>
<dbReference type="InterPro" id="IPR003439">
    <property type="entry name" value="ABC_transporter-like_ATP-bd"/>
</dbReference>
<keyword evidence="6" id="KW-0067">ATP-binding</keyword>
<evidence type="ECO:0000256" key="4">
    <source>
        <dbReference type="ARBA" id="ARBA00022692"/>
    </source>
</evidence>
<evidence type="ECO:0000256" key="1">
    <source>
        <dbReference type="ARBA" id="ARBA00004141"/>
    </source>
</evidence>
<dbReference type="SMART" id="SM00382">
    <property type="entry name" value="AAA"/>
    <property type="match status" value="1"/>
</dbReference>
<dbReference type="Pfam" id="PF01061">
    <property type="entry name" value="ABC2_membrane"/>
    <property type="match status" value="1"/>
</dbReference>
<dbReference type="PANTHER" id="PTHR48041">
    <property type="entry name" value="ABC TRANSPORTER G FAMILY MEMBER 28"/>
    <property type="match status" value="1"/>
</dbReference>
<keyword evidence="8 9" id="KW-0472">Membrane</keyword>
<comment type="caution">
    <text evidence="11">The sequence shown here is derived from an EMBL/GenBank/DDBJ whole genome shotgun (WGS) entry which is preliminary data.</text>
</comment>
<evidence type="ECO:0000256" key="2">
    <source>
        <dbReference type="ARBA" id="ARBA00005814"/>
    </source>
</evidence>
<dbReference type="InterPro" id="IPR003593">
    <property type="entry name" value="AAA+_ATPase"/>
</dbReference>
<dbReference type="GO" id="GO:0005524">
    <property type="term" value="F:ATP binding"/>
    <property type="evidence" value="ECO:0007669"/>
    <property type="project" value="UniProtKB-KW"/>
</dbReference>
<sequence>MSKSEIFYVENEMHDVTDLGSASRSKISPAIANSHIENGRVSQPNGTNNIARGFSRNKSIEQGSVLSCHDVNYEVDSRKGFFSCIGKPEKKVILKNINAVFHPGTTAIMGPTGGGKSSLLDLLAGRKDKTGLSGSILVNGKKQPENFKCASGYVAQDDVVMGTLTIRENFMFSANVRLPSSINTTEKKKRVDDILAELGLTHVADSKVGTEMIRGVSGGERKRTNIGMELIIKPSVLFLDEPTTGLDSSTANSVVALLSELGQRGRTIIFSIHQPRFTIFSLFDYLTLLGRGQMIYQGSASNALDYFDELGYHCEEHNNPADFFLDVINGEYEYVENKTIHRTRSCSIPEARNQDRNQLNLQFEVSKVLARKFEQSQSYKKLEENLADISRSNGGTYKIENQPDYVTSFFTQFIYLSQRAFLSIIRNPQAGMAAIMGLTFMALFNGLIYLQVKNDASGLFNRVGAMFQMTMNMIFANMPAIELFIKERPIFIHENAGGFYRVSSYFFSKIISDILPLRIVPTIVFLVITYWMVGFQKSADGFFYFLLICLLVTFAASSLCFFYSASVGVFSVAQMLIAITFVVMMIFSGFMVQLETITKAVRWLQYFSILRYGLQAMTAKELRDLSICVTNPITAEIDWYESTWDMWHYPLALSGFIIGFLALAYIQLRRIKKTK</sequence>
<keyword evidence="7 9" id="KW-1133">Transmembrane helix</keyword>
<feature type="transmembrane region" description="Helical" evidence="9">
    <location>
        <begin position="515"/>
        <end position="535"/>
    </location>
</feature>
<dbReference type="PROSITE" id="PS50893">
    <property type="entry name" value="ABC_TRANSPORTER_2"/>
    <property type="match status" value="1"/>
</dbReference>
<proteinExistence type="inferred from homology"/>
<dbReference type="EMBL" id="CAJFCJ010000008">
    <property type="protein sequence ID" value="CAD5118409.1"/>
    <property type="molecule type" value="Genomic_DNA"/>
</dbReference>
<evidence type="ECO:0000256" key="6">
    <source>
        <dbReference type="ARBA" id="ARBA00022840"/>
    </source>
</evidence>
<dbReference type="GO" id="GO:0140359">
    <property type="term" value="F:ABC-type transporter activity"/>
    <property type="evidence" value="ECO:0007669"/>
    <property type="project" value="InterPro"/>
</dbReference>
<dbReference type="InterPro" id="IPR027417">
    <property type="entry name" value="P-loop_NTPase"/>
</dbReference>
<dbReference type="Pfam" id="PF00005">
    <property type="entry name" value="ABC_tran"/>
    <property type="match status" value="1"/>
</dbReference>
<dbReference type="GO" id="GO:0015562">
    <property type="term" value="F:efflux transmembrane transporter activity"/>
    <property type="evidence" value="ECO:0007669"/>
    <property type="project" value="UniProtKB-ARBA"/>
</dbReference>
<dbReference type="CDD" id="cd03213">
    <property type="entry name" value="ABCG_EPDR"/>
    <property type="match status" value="1"/>
</dbReference>
<reference evidence="11 12" key="1">
    <citation type="submission" date="2020-08" db="EMBL/GenBank/DDBJ databases">
        <authorList>
            <person name="Hejnol A."/>
        </authorList>
    </citation>
    <scope>NUCLEOTIDE SEQUENCE [LARGE SCALE GENOMIC DNA]</scope>
</reference>
<accession>A0A7I8VRQ4</accession>
<feature type="transmembrane region" description="Helical" evidence="9">
    <location>
        <begin position="430"/>
        <end position="452"/>
    </location>
</feature>
<evidence type="ECO:0000313" key="11">
    <source>
        <dbReference type="EMBL" id="CAD5118409.1"/>
    </source>
</evidence>
<protein>
    <submittedName>
        <fullName evidence="11">DgyrCDS7118</fullName>
    </submittedName>
</protein>
<evidence type="ECO:0000256" key="8">
    <source>
        <dbReference type="ARBA" id="ARBA00023136"/>
    </source>
</evidence>
<dbReference type="Gene3D" id="3.40.50.300">
    <property type="entry name" value="P-loop containing nucleotide triphosphate hydrolases"/>
    <property type="match status" value="1"/>
</dbReference>
<dbReference type="PANTHER" id="PTHR48041:SF116">
    <property type="entry name" value="PROTEIN BROWN"/>
    <property type="match status" value="1"/>
</dbReference>
<keyword evidence="4 9" id="KW-0812">Transmembrane</keyword>
<evidence type="ECO:0000256" key="9">
    <source>
        <dbReference type="SAM" id="Phobius"/>
    </source>
</evidence>
<feature type="transmembrane region" description="Helical" evidence="9">
    <location>
        <begin position="575"/>
        <end position="594"/>
    </location>
</feature>
<comment type="subcellular location">
    <subcellularLocation>
        <location evidence="1">Membrane</location>
        <topology evidence="1">Multi-pass membrane protein</topology>
    </subcellularLocation>
</comment>
<dbReference type="AlphaFoldDB" id="A0A7I8VRQ4"/>
<dbReference type="Proteomes" id="UP000549394">
    <property type="component" value="Unassembled WGS sequence"/>
</dbReference>
<dbReference type="SUPFAM" id="SSF52540">
    <property type="entry name" value="P-loop containing nucleoside triphosphate hydrolases"/>
    <property type="match status" value="1"/>
</dbReference>
<feature type="transmembrane region" description="Helical" evidence="9">
    <location>
        <begin position="647"/>
        <end position="666"/>
    </location>
</feature>
<evidence type="ECO:0000313" key="12">
    <source>
        <dbReference type="Proteomes" id="UP000549394"/>
    </source>
</evidence>
<evidence type="ECO:0000259" key="10">
    <source>
        <dbReference type="PROSITE" id="PS50893"/>
    </source>
</evidence>
<organism evidence="11 12">
    <name type="scientific">Dimorphilus gyrociliatus</name>
    <dbReference type="NCBI Taxonomy" id="2664684"/>
    <lineage>
        <taxon>Eukaryota</taxon>
        <taxon>Metazoa</taxon>
        <taxon>Spiralia</taxon>
        <taxon>Lophotrochozoa</taxon>
        <taxon>Annelida</taxon>
        <taxon>Polychaeta</taxon>
        <taxon>Polychaeta incertae sedis</taxon>
        <taxon>Dinophilidae</taxon>
        <taxon>Dimorphilus</taxon>
    </lineage>
</organism>
<evidence type="ECO:0000256" key="5">
    <source>
        <dbReference type="ARBA" id="ARBA00022741"/>
    </source>
</evidence>
<feature type="domain" description="ABC transporter" evidence="10">
    <location>
        <begin position="66"/>
        <end position="316"/>
    </location>
</feature>
<dbReference type="OrthoDB" id="66620at2759"/>
<evidence type="ECO:0000256" key="7">
    <source>
        <dbReference type="ARBA" id="ARBA00022989"/>
    </source>
</evidence>
<keyword evidence="3" id="KW-0813">Transport</keyword>
<name>A0A7I8VRQ4_9ANNE</name>
<dbReference type="InterPro" id="IPR050352">
    <property type="entry name" value="ABCG_transporters"/>
</dbReference>
<keyword evidence="12" id="KW-1185">Reference proteome</keyword>
<comment type="similarity">
    <text evidence="2">Belongs to the ABC transporter superfamily. ABCG family. Eye pigment precursor importer (TC 3.A.1.204) subfamily.</text>
</comment>
<evidence type="ECO:0000256" key="3">
    <source>
        <dbReference type="ARBA" id="ARBA00022448"/>
    </source>
</evidence>
<dbReference type="GO" id="GO:0008514">
    <property type="term" value="F:organic anion transmembrane transporter activity"/>
    <property type="evidence" value="ECO:0007669"/>
    <property type="project" value="UniProtKB-ARBA"/>
</dbReference>
<dbReference type="InterPro" id="IPR013525">
    <property type="entry name" value="ABC2_TM"/>
</dbReference>
<gene>
    <name evidence="11" type="ORF">DGYR_LOCUS6785</name>
</gene>
<dbReference type="GO" id="GO:0016887">
    <property type="term" value="F:ATP hydrolysis activity"/>
    <property type="evidence" value="ECO:0007669"/>
    <property type="project" value="InterPro"/>
</dbReference>